<name>A0A1L3GMB2_9BACT</name>
<organism evidence="3 4">
    <name type="scientific">Syntrophotalea acetylenivorans</name>
    <dbReference type="NCBI Taxonomy" id="1842532"/>
    <lineage>
        <taxon>Bacteria</taxon>
        <taxon>Pseudomonadati</taxon>
        <taxon>Thermodesulfobacteriota</taxon>
        <taxon>Desulfuromonadia</taxon>
        <taxon>Desulfuromonadales</taxon>
        <taxon>Syntrophotaleaceae</taxon>
        <taxon>Syntrophotalea</taxon>
    </lineage>
</organism>
<evidence type="ECO:0000313" key="3">
    <source>
        <dbReference type="EMBL" id="APG27030.1"/>
    </source>
</evidence>
<dbReference type="InterPro" id="IPR046789">
    <property type="entry name" value="HTH_62"/>
</dbReference>
<dbReference type="AlphaFoldDB" id="A0A1L3GMB2"/>
<sequence length="120" mass="13810">MDRSRKIKEGLERARQKGVKLGNPTLEVSRNSDLTNANKARQEKADRFALQMLKPLKDIYKAGYNSVGEVVQELNRMGIEARQGGKWTRTQYNRLTDRLAKFDRDELNDIVKSLGIDEDE</sequence>
<dbReference type="Pfam" id="PF20552">
    <property type="entry name" value="HTH_62"/>
    <property type="match status" value="1"/>
</dbReference>
<feature type="region of interest" description="Disordered" evidence="1">
    <location>
        <begin position="1"/>
        <end position="40"/>
    </location>
</feature>
<accession>A0A1L3GMB2</accession>
<feature type="compositionally biased region" description="Basic and acidic residues" evidence="1">
    <location>
        <begin position="1"/>
        <end position="15"/>
    </location>
</feature>
<evidence type="ECO:0000313" key="4">
    <source>
        <dbReference type="Proteomes" id="UP000182517"/>
    </source>
</evidence>
<keyword evidence="4" id="KW-1185">Reference proteome</keyword>
<reference evidence="3 4" key="1">
    <citation type="journal article" date="2017" name="Genome Announc.">
        <title>Complete Genome Sequences of Two Acetylene-Fermenting Pelobacter acetylenicus Strains.</title>
        <authorList>
            <person name="Sutton J.M."/>
            <person name="Baesman S.M."/>
            <person name="Fierst J.L."/>
            <person name="Poret-Peterson A.T."/>
            <person name="Oremland R.S."/>
            <person name="Dunlap D.S."/>
            <person name="Akob D.M."/>
        </authorList>
    </citation>
    <scope>NUCLEOTIDE SEQUENCE [LARGE SCALE GENOMIC DNA]</scope>
    <source>
        <strain evidence="3 4">SFB93</strain>
    </source>
</reference>
<evidence type="ECO:0000259" key="2">
    <source>
        <dbReference type="Pfam" id="PF20552"/>
    </source>
</evidence>
<dbReference type="KEGG" id="pef:A7E78_03795"/>
<feature type="compositionally biased region" description="Polar residues" evidence="1">
    <location>
        <begin position="26"/>
        <end position="39"/>
    </location>
</feature>
<dbReference type="RefSeq" id="WP_072282991.1">
    <property type="nucleotide sequence ID" value="NZ_CP015519.1"/>
</dbReference>
<protein>
    <recommendedName>
        <fullName evidence="2">Recombinase-like domain-containing protein</fullName>
    </recommendedName>
</protein>
<proteinExistence type="predicted"/>
<gene>
    <name evidence="3" type="ORF">A7E78_03795</name>
</gene>
<dbReference type="EMBL" id="CP015519">
    <property type="protein sequence ID" value="APG27030.1"/>
    <property type="molecule type" value="Genomic_DNA"/>
</dbReference>
<dbReference type="Proteomes" id="UP000182517">
    <property type="component" value="Chromosome"/>
</dbReference>
<evidence type="ECO:0000256" key="1">
    <source>
        <dbReference type="SAM" id="MobiDB-lite"/>
    </source>
</evidence>
<dbReference type="OrthoDB" id="2290206at2"/>
<feature type="domain" description="Recombinase-like" evidence="2">
    <location>
        <begin position="36"/>
        <end position="100"/>
    </location>
</feature>